<evidence type="ECO:0000313" key="1">
    <source>
        <dbReference type="EMBL" id="GJT15620.1"/>
    </source>
</evidence>
<dbReference type="PANTHER" id="PTHR34145">
    <property type="entry name" value="OS02G0105600 PROTEIN"/>
    <property type="match status" value="1"/>
</dbReference>
<evidence type="ECO:0000313" key="2">
    <source>
        <dbReference type="Proteomes" id="UP001151760"/>
    </source>
</evidence>
<organism evidence="1 2">
    <name type="scientific">Tanacetum coccineum</name>
    <dbReference type="NCBI Taxonomy" id="301880"/>
    <lineage>
        <taxon>Eukaryota</taxon>
        <taxon>Viridiplantae</taxon>
        <taxon>Streptophyta</taxon>
        <taxon>Embryophyta</taxon>
        <taxon>Tracheophyta</taxon>
        <taxon>Spermatophyta</taxon>
        <taxon>Magnoliopsida</taxon>
        <taxon>eudicotyledons</taxon>
        <taxon>Gunneridae</taxon>
        <taxon>Pentapetalae</taxon>
        <taxon>asterids</taxon>
        <taxon>campanulids</taxon>
        <taxon>Asterales</taxon>
        <taxon>Asteraceae</taxon>
        <taxon>Asteroideae</taxon>
        <taxon>Anthemideae</taxon>
        <taxon>Anthemidinae</taxon>
        <taxon>Tanacetum</taxon>
    </lineage>
</organism>
<keyword evidence="2" id="KW-1185">Reference proteome</keyword>
<gene>
    <name evidence="1" type="ORF">Tco_0874326</name>
</gene>
<protein>
    <submittedName>
        <fullName evidence="1">Uncharacterized protein</fullName>
    </submittedName>
</protein>
<reference evidence="1" key="2">
    <citation type="submission" date="2022-01" db="EMBL/GenBank/DDBJ databases">
        <authorList>
            <person name="Yamashiro T."/>
            <person name="Shiraishi A."/>
            <person name="Satake H."/>
            <person name="Nakayama K."/>
        </authorList>
    </citation>
    <scope>NUCLEOTIDE SEQUENCE</scope>
</reference>
<comment type="caution">
    <text evidence="1">The sequence shown here is derived from an EMBL/GenBank/DDBJ whole genome shotgun (WGS) entry which is preliminary data.</text>
</comment>
<dbReference type="InterPro" id="IPR053772">
    <property type="entry name" value="At1g61320/At1g61330-like"/>
</dbReference>
<accession>A0ABQ5BLB4</accession>
<name>A0ABQ5BLB4_9ASTR</name>
<reference evidence="1" key="1">
    <citation type="journal article" date="2022" name="Int. J. Mol. Sci.">
        <title>Draft Genome of Tanacetum Coccineum: Genomic Comparison of Closely Related Tanacetum-Family Plants.</title>
        <authorList>
            <person name="Yamashiro T."/>
            <person name="Shiraishi A."/>
            <person name="Nakayama K."/>
            <person name="Satake H."/>
        </authorList>
    </citation>
    <scope>NUCLEOTIDE SEQUENCE</scope>
</reference>
<proteinExistence type="predicted"/>
<dbReference type="EMBL" id="BQNB010013410">
    <property type="protein sequence ID" value="GJT15620.1"/>
    <property type="molecule type" value="Genomic_DNA"/>
</dbReference>
<dbReference type="PANTHER" id="PTHR34145:SF28">
    <property type="entry name" value="F-BOX DOMAIN-CONTAINING PROTEIN"/>
    <property type="match status" value="1"/>
</dbReference>
<dbReference type="Proteomes" id="UP001151760">
    <property type="component" value="Unassembled WGS sequence"/>
</dbReference>
<sequence length="322" mass="37185">MRWICRAILRYFPDNLPVTTLDLQFGIHTAFHAAKKLIMQAASKSSLQELHLAILAASFTLPDEIFSIDYLEIDDVPCLRYYDARGITLRRPVLFKMDTIGSLRELYLENVSMDDAFSDMIKSKFPFLESLTLSIKSCREKIMNIRCVTLQSLKIQFWEEKQIEVQVYAPKLHSYVYTGCAVPSLLFPTIAPKQIKIHLMLKNPNDHLFFLKMRETLKLSSKFNIVICCVRRGVRLVPFNIDDVRSMVPFPATNVEQLLFLTVPNEGLWENSLIFDGVFPICHPMYVKSDYELRLKVANYFLKLIVKGVIENCEEILSIEDG</sequence>